<dbReference type="AlphaFoldDB" id="A0A919U3V7"/>
<evidence type="ECO:0008006" key="4">
    <source>
        <dbReference type="Google" id="ProtNLM"/>
    </source>
</evidence>
<protein>
    <recommendedName>
        <fullName evidence="4">Lipoprotein</fullName>
    </recommendedName>
</protein>
<comment type="caution">
    <text evidence="2">The sequence shown here is derived from an EMBL/GenBank/DDBJ whole genome shotgun (WGS) entry which is preliminary data.</text>
</comment>
<gene>
    <name evidence="2" type="ORF">Cch01nite_32480</name>
</gene>
<evidence type="ECO:0000256" key="1">
    <source>
        <dbReference type="SAM" id="SignalP"/>
    </source>
</evidence>
<accession>A0A919U3V7</accession>
<feature type="chain" id="PRO_5038908079" description="Lipoprotein" evidence="1">
    <location>
        <begin position="30"/>
        <end position="174"/>
    </location>
</feature>
<reference evidence="2" key="1">
    <citation type="submission" date="2021-01" db="EMBL/GenBank/DDBJ databases">
        <title>Whole genome shotgun sequence of Cellulomonas chitinilytica NBRC 110799.</title>
        <authorList>
            <person name="Komaki H."/>
            <person name="Tamura T."/>
        </authorList>
    </citation>
    <scope>NUCLEOTIDE SEQUENCE</scope>
    <source>
        <strain evidence="2">NBRC 110799</strain>
    </source>
</reference>
<keyword evidence="3" id="KW-1185">Reference proteome</keyword>
<dbReference type="Proteomes" id="UP000632740">
    <property type="component" value="Unassembled WGS sequence"/>
</dbReference>
<name>A0A919U3V7_9CELL</name>
<evidence type="ECO:0000313" key="2">
    <source>
        <dbReference type="EMBL" id="GIG22524.1"/>
    </source>
</evidence>
<feature type="signal peptide" evidence="1">
    <location>
        <begin position="1"/>
        <end position="29"/>
    </location>
</feature>
<dbReference type="PROSITE" id="PS51257">
    <property type="entry name" value="PROKAR_LIPOPROTEIN"/>
    <property type="match status" value="1"/>
</dbReference>
<organism evidence="2 3">
    <name type="scientific">Cellulomonas chitinilytica</name>
    <dbReference type="NCBI Taxonomy" id="398759"/>
    <lineage>
        <taxon>Bacteria</taxon>
        <taxon>Bacillati</taxon>
        <taxon>Actinomycetota</taxon>
        <taxon>Actinomycetes</taxon>
        <taxon>Micrococcales</taxon>
        <taxon>Cellulomonadaceae</taxon>
        <taxon>Cellulomonas</taxon>
    </lineage>
</organism>
<proteinExistence type="predicted"/>
<dbReference type="RefSeq" id="WP_203757375.1">
    <property type="nucleotide sequence ID" value="NZ_BONK01000012.1"/>
</dbReference>
<keyword evidence="1" id="KW-0732">Signal</keyword>
<sequence>MTSLRPRTRRLLALTGGAAVLGAVLSGCSATNPMTTEDQYSASDGVRFVLGDVRGTNLLVLSQGKGDVGRLEGALVNDGDEDQTVTLTFGDADPTTLELGPKETLLLDGSDEDGHADVEITAVEVSPGEVAPLTVKTAGGGSITLDVPVLDGTLPEYASAVPTQEPSPSPSKSS</sequence>
<dbReference type="EMBL" id="BONK01000012">
    <property type="protein sequence ID" value="GIG22524.1"/>
    <property type="molecule type" value="Genomic_DNA"/>
</dbReference>
<evidence type="ECO:0000313" key="3">
    <source>
        <dbReference type="Proteomes" id="UP000632740"/>
    </source>
</evidence>